<keyword evidence="10 13" id="KW-0472">Membrane</keyword>
<dbReference type="InterPro" id="IPR011009">
    <property type="entry name" value="Kinase-like_dom_sf"/>
</dbReference>
<dbReference type="InterPro" id="IPR017441">
    <property type="entry name" value="Protein_kinase_ATP_BS"/>
</dbReference>
<dbReference type="EMBL" id="JADCNM010000011">
    <property type="protein sequence ID" value="KAG0462495.1"/>
    <property type="molecule type" value="Genomic_DNA"/>
</dbReference>
<evidence type="ECO:0000256" key="12">
    <source>
        <dbReference type="SAM" id="MobiDB-lite"/>
    </source>
</evidence>
<feature type="domain" description="Protein kinase" evidence="14">
    <location>
        <begin position="322"/>
        <end position="583"/>
    </location>
</feature>
<dbReference type="SUPFAM" id="SSF56112">
    <property type="entry name" value="Protein kinase-like (PK-like)"/>
    <property type="match status" value="1"/>
</dbReference>
<keyword evidence="6" id="KW-0677">Repeat</keyword>
<dbReference type="Pfam" id="PF08263">
    <property type="entry name" value="LRRNT_2"/>
    <property type="match status" value="1"/>
</dbReference>
<evidence type="ECO:0000256" key="3">
    <source>
        <dbReference type="ARBA" id="ARBA00022614"/>
    </source>
</evidence>
<keyword evidence="9 13" id="KW-1133">Transmembrane helix</keyword>
<dbReference type="InterPro" id="IPR001611">
    <property type="entry name" value="Leu-rich_rpt"/>
</dbReference>
<dbReference type="InterPro" id="IPR013210">
    <property type="entry name" value="LRR_N_plant-typ"/>
</dbReference>
<gene>
    <name evidence="15" type="ORF">HPP92_020971</name>
</gene>
<dbReference type="PROSITE" id="PS00107">
    <property type="entry name" value="PROTEIN_KINASE_ATP"/>
    <property type="match status" value="1"/>
</dbReference>
<dbReference type="SUPFAM" id="SSF52058">
    <property type="entry name" value="L domain-like"/>
    <property type="match status" value="1"/>
</dbReference>
<evidence type="ECO:0000256" key="6">
    <source>
        <dbReference type="ARBA" id="ARBA00022737"/>
    </source>
</evidence>
<evidence type="ECO:0000256" key="5">
    <source>
        <dbReference type="ARBA" id="ARBA00022729"/>
    </source>
</evidence>
<dbReference type="Pfam" id="PF00069">
    <property type="entry name" value="Pkinase"/>
    <property type="match status" value="1"/>
</dbReference>
<evidence type="ECO:0000313" key="16">
    <source>
        <dbReference type="Proteomes" id="UP000639772"/>
    </source>
</evidence>
<feature type="transmembrane region" description="Helical" evidence="13">
    <location>
        <begin position="225"/>
        <end position="247"/>
    </location>
</feature>
<evidence type="ECO:0000256" key="7">
    <source>
        <dbReference type="ARBA" id="ARBA00022741"/>
    </source>
</evidence>
<dbReference type="PANTHER" id="PTHR48010:SF76">
    <property type="entry name" value="INACTIVE RECEPTOR KINASE RLK902-RELATED"/>
    <property type="match status" value="1"/>
</dbReference>
<comment type="caution">
    <text evidence="15">The sequence shown here is derived from an EMBL/GenBank/DDBJ whole genome shotgun (WGS) entry which is preliminary data.</text>
</comment>
<dbReference type="InterPro" id="IPR000719">
    <property type="entry name" value="Prot_kinase_dom"/>
</dbReference>
<evidence type="ECO:0000256" key="4">
    <source>
        <dbReference type="ARBA" id="ARBA00022692"/>
    </source>
</evidence>
<evidence type="ECO:0000256" key="11">
    <source>
        <dbReference type="PROSITE-ProRule" id="PRU10141"/>
    </source>
</evidence>
<dbReference type="FunFam" id="3.30.200.20:FF:000307">
    <property type="entry name" value="pollen receptor-like kinase 1"/>
    <property type="match status" value="1"/>
</dbReference>
<evidence type="ECO:0000256" key="9">
    <source>
        <dbReference type="ARBA" id="ARBA00022989"/>
    </source>
</evidence>
<dbReference type="OrthoDB" id="652551at2759"/>
<keyword evidence="5" id="KW-0732">Signal</keyword>
<dbReference type="GO" id="GO:0004672">
    <property type="term" value="F:protein kinase activity"/>
    <property type="evidence" value="ECO:0007669"/>
    <property type="project" value="InterPro"/>
</dbReference>
<keyword evidence="7 11" id="KW-0547">Nucleotide-binding</keyword>
<keyword evidence="8 11" id="KW-0067">ATP-binding</keyword>
<keyword evidence="2" id="KW-0597">Phosphoprotein</keyword>
<dbReference type="PANTHER" id="PTHR48010">
    <property type="entry name" value="OS05G0588300 PROTEIN"/>
    <property type="match status" value="1"/>
</dbReference>
<feature type="compositionally biased region" description="Polar residues" evidence="12">
    <location>
        <begin position="288"/>
        <end position="297"/>
    </location>
</feature>
<evidence type="ECO:0000256" key="8">
    <source>
        <dbReference type="ARBA" id="ARBA00022840"/>
    </source>
</evidence>
<dbReference type="GO" id="GO:0005524">
    <property type="term" value="F:ATP binding"/>
    <property type="evidence" value="ECO:0007669"/>
    <property type="project" value="UniProtKB-UniRule"/>
</dbReference>
<dbReference type="InterPro" id="IPR050994">
    <property type="entry name" value="At_inactive_RLKs"/>
</dbReference>
<keyword evidence="4 13" id="KW-0812">Transmembrane</keyword>
<dbReference type="Pfam" id="PF00560">
    <property type="entry name" value="LRR_1"/>
    <property type="match status" value="1"/>
</dbReference>
<reference evidence="15 16" key="1">
    <citation type="journal article" date="2020" name="Nat. Food">
        <title>A phased Vanilla planifolia genome enables genetic improvement of flavour and production.</title>
        <authorList>
            <person name="Hasing T."/>
            <person name="Tang H."/>
            <person name="Brym M."/>
            <person name="Khazi F."/>
            <person name="Huang T."/>
            <person name="Chambers A.H."/>
        </authorList>
    </citation>
    <scope>NUCLEOTIDE SEQUENCE [LARGE SCALE GENOMIC DNA]</scope>
    <source>
        <tissue evidence="15">Leaf</tissue>
    </source>
</reference>
<comment type="subcellular location">
    <subcellularLocation>
        <location evidence="1">Cell membrane</location>
        <topology evidence="1">Single-pass membrane protein</topology>
    </subcellularLocation>
</comment>
<protein>
    <recommendedName>
        <fullName evidence="14">Protein kinase domain-containing protein</fullName>
    </recommendedName>
</protein>
<evidence type="ECO:0000256" key="10">
    <source>
        <dbReference type="ARBA" id="ARBA00023136"/>
    </source>
</evidence>
<evidence type="ECO:0000259" key="14">
    <source>
        <dbReference type="PROSITE" id="PS50011"/>
    </source>
</evidence>
<evidence type="ECO:0000256" key="2">
    <source>
        <dbReference type="ARBA" id="ARBA00022553"/>
    </source>
</evidence>
<dbReference type="Gene3D" id="3.30.200.20">
    <property type="entry name" value="Phosphorylase Kinase, domain 1"/>
    <property type="match status" value="1"/>
</dbReference>
<organism evidence="15 16">
    <name type="scientific">Vanilla planifolia</name>
    <name type="common">Vanilla</name>
    <dbReference type="NCBI Taxonomy" id="51239"/>
    <lineage>
        <taxon>Eukaryota</taxon>
        <taxon>Viridiplantae</taxon>
        <taxon>Streptophyta</taxon>
        <taxon>Embryophyta</taxon>
        <taxon>Tracheophyta</taxon>
        <taxon>Spermatophyta</taxon>
        <taxon>Magnoliopsida</taxon>
        <taxon>Liliopsida</taxon>
        <taxon>Asparagales</taxon>
        <taxon>Orchidaceae</taxon>
        <taxon>Vanilloideae</taxon>
        <taxon>Vanilleae</taxon>
        <taxon>Vanilla</taxon>
    </lineage>
</organism>
<evidence type="ECO:0000256" key="13">
    <source>
        <dbReference type="SAM" id="Phobius"/>
    </source>
</evidence>
<dbReference type="Gene3D" id="1.10.510.10">
    <property type="entry name" value="Transferase(Phosphotransferase) domain 1"/>
    <property type="match status" value="2"/>
</dbReference>
<dbReference type="InterPro" id="IPR032675">
    <property type="entry name" value="LRR_dom_sf"/>
</dbReference>
<proteinExistence type="predicted"/>
<dbReference type="FunFam" id="3.80.10.10:FF:000234">
    <property type="entry name" value="Probable inactive receptor kinase RLK902"/>
    <property type="match status" value="1"/>
</dbReference>
<dbReference type="InterPro" id="IPR003591">
    <property type="entry name" value="Leu-rich_rpt_typical-subtyp"/>
</dbReference>
<dbReference type="Proteomes" id="UP000639772">
    <property type="component" value="Chromosome 11"/>
</dbReference>
<dbReference type="AlphaFoldDB" id="A0A835Q1G5"/>
<name>A0A835Q1G5_VANPL</name>
<dbReference type="GO" id="GO:0005886">
    <property type="term" value="C:plasma membrane"/>
    <property type="evidence" value="ECO:0007669"/>
    <property type="project" value="UniProtKB-SubCell"/>
</dbReference>
<sequence>MGDLSAEGSALMAFRSAVGRFVLSWNNSVSPCQWLGVTCSGDHVTAVHLPGCGLIGRIPAGILGNLSNLHTLSLRFNALSGPLPNDLFRCFQLRNLYLQGNRFSGVIPASVSSLTNLVRLNLADNNFSGAIPPALNNLTRLGTLYLEGNHLSGEIPQLDLPNLTQFNISYNLLHGSIPAKLRALPVDAFLGMPLCGAPLGPCPGEFSPSPTPVSARGGSKLSGGAIAGIAIGAAIVLLVLLSVMFLLCRRKGNSRAADSANPPELEAALTDKRMTEGVGANRPPAPTDSANPRSSAAASGPRKQLVFISQGAKIFDLEELLRASAEVLGKGTFGTTYKAVLEAGAVVAVKRLRDANVTDKEFKEKVEDIGAMNHTNLVPLRAYYHGKDEKLLVYDYIPMGSLSSLLHGKNRGSGRTPLKWEIRTSIALDAARGIEYIHSTSPTASHGNIKSSNILLATSYEARVSDHGLARLVGAASASNRVAGYRAPEVTDTRKAFLNEEGVDLPRWVQSVVREEWAAEVFDMELLRYQSVEEDMVRMLQLGVDCTAQYPDRRPTMSTVVTRLRRSITPALWLPRNSRNNKN</sequence>
<feature type="region of interest" description="Disordered" evidence="12">
    <location>
        <begin position="269"/>
        <end position="298"/>
    </location>
</feature>
<evidence type="ECO:0000256" key="1">
    <source>
        <dbReference type="ARBA" id="ARBA00004162"/>
    </source>
</evidence>
<evidence type="ECO:0000313" key="15">
    <source>
        <dbReference type="EMBL" id="KAG0462495.1"/>
    </source>
</evidence>
<feature type="binding site" evidence="11">
    <location>
        <position position="350"/>
    </location>
    <ligand>
        <name>ATP</name>
        <dbReference type="ChEBI" id="CHEBI:30616"/>
    </ligand>
</feature>
<dbReference type="Gene3D" id="3.80.10.10">
    <property type="entry name" value="Ribonuclease Inhibitor"/>
    <property type="match status" value="1"/>
</dbReference>
<accession>A0A835Q1G5</accession>
<dbReference type="Pfam" id="PF13855">
    <property type="entry name" value="LRR_8"/>
    <property type="match status" value="1"/>
</dbReference>
<dbReference type="PROSITE" id="PS50011">
    <property type="entry name" value="PROTEIN_KINASE_DOM"/>
    <property type="match status" value="1"/>
</dbReference>
<keyword evidence="3" id="KW-0433">Leucine-rich repeat</keyword>
<dbReference type="SMART" id="SM00369">
    <property type="entry name" value="LRR_TYP"/>
    <property type="match status" value="3"/>
</dbReference>